<keyword evidence="9 14" id="KW-0067">ATP-binding</keyword>
<keyword evidence="4 14" id="KW-0547">Nucleotide-binding</keyword>
<evidence type="ECO:0000256" key="7">
    <source>
        <dbReference type="ARBA" id="ARBA00022806"/>
    </source>
</evidence>
<accession>A0A1M6D4C5</accession>
<dbReference type="InterPro" id="IPR014017">
    <property type="entry name" value="DNA_helicase_UvrD-like_C"/>
</dbReference>
<keyword evidence="7 14" id="KW-0347">Helicase</keyword>
<keyword evidence="5 14" id="KW-0227">DNA damage</keyword>
<dbReference type="GO" id="GO:0008409">
    <property type="term" value="F:5'-3' exonuclease activity"/>
    <property type="evidence" value="ECO:0007669"/>
    <property type="project" value="UniProtKB-UniRule"/>
</dbReference>
<keyword evidence="10 14" id="KW-0408">Iron</keyword>
<dbReference type="InterPro" id="IPR014140">
    <property type="entry name" value="DNA_helicase_suAddB"/>
</dbReference>
<evidence type="ECO:0000259" key="17">
    <source>
        <dbReference type="Pfam" id="PF21445"/>
    </source>
</evidence>
<keyword evidence="11 14" id="KW-0411">Iron-sulfur</keyword>
<evidence type="ECO:0000259" key="16">
    <source>
        <dbReference type="Pfam" id="PF13361"/>
    </source>
</evidence>
<dbReference type="Gene3D" id="3.40.50.300">
    <property type="entry name" value="P-loop containing nucleotide triphosphate hydrolases"/>
    <property type="match status" value="4"/>
</dbReference>
<reference evidence="19" key="1">
    <citation type="submission" date="2016-11" db="EMBL/GenBank/DDBJ databases">
        <authorList>
            <person name="Varghese N."/>
            <person name="Submissions S."/>
        </authorList>
    </citation>
    <scope>NUCLEOTIDE SEQUENCE [LARGE SCALE GENOMIC DNA]</scope>
    <source>
        <strain evidence="19">DSM 17957</strain>
    </source>
</reference>
<dbReference type="Gene3D" id="3.90.320.10">
    <property type="match status" value="1"/>
</dbReference>
<dbReference type="PANTHER" id="PTHR30591:SF1">
    <property type="entry name" value="RECBCD ENZYME SUBUNIT RECC"/>
    <property type="match status" value="1"/>
</dbReference>
<comment type="function">
    <text evidence="14">The heterodimer acts as both an ATP-dependent DNA helicase and an ATP-dependent, dual-direction single-stranded exonuclease. Recognizes the chi site generating a DNA molecule suitable for the initiation of homologous recombination. The AddB subunit has 5' -&gt; 3' nuclease activity but not helicase activity.</text>
</comment>
<evidence type="ECO:0000259" key="15">
    <source>
        <dbReference type="Pfam" id="PF12705"/>
    </source>
</evidence>
<dbReference type="HAMAP" id="MF_01452">
    <property type="entry name" value="AddB_type1"/>
    <property type="match status" value="1"/>
</dbReference>
<dbReference type="GO" id="GO:0000724">
    <property type="term" value="P:double-strand break repair via homologous recombination"/>
    <property type="evidence" value="ECO:0007669"/>
    <property type="project" value="UniProtKB-UniRule"/>
</dbReference>
<dbReference type="InterPro" id="IPR011604">
    <property type="entry name" value="PDDEXK-like_dom_sf"/>
</dbReference>
<dbReference type="Gene3D" id="6.10.140.1030">
    <property type="match status" value="1"/>
</dbReference>
<dbReference type="GO" id="GO:0004386">
    <property type="term" value="F:helicase activity"/>
    <property type="evidence" value="ECO:0007669"/>
    <property type="project" value="UniProtKB-KW"/>
</dbReference>
<dbReference type="SUPFAM" id="SSF52540">
    <property type="entry name" value="P-loop containing nucleoside triphosphate hydrolases"/>
    <property type="match status" value="1"/>
</dbReference>
<evidence type="ECO:0000313" key="18">
    <source>
        <dbReference type="EMBL" id="SHI68100.1"/>
    </source>
</evidence>
<comment type="miscellaneous">
    <text evidence="14">Despite having conserved helicase domains, this subunit does not have helicase activity.</text>
</comment>
<keyword evidence="3 14" id="KW-0479">Metal-binding</keyword>
<feature type="binding site" evidence="14">
    <location>
        <position position="1085"/>
    </location>
    <ligand>
        <name>[4Fe-4S] cluster</name>
        <dbReference type="ChEBI" id="CHEBI:49883"/>
    </ligand>
</feature>
<evidence type="ECO:0000256" key="4">
    <source>
        <dbReference type="ARBA" id="ARBA00022741"/>
    </source>
</evidence>
<keyword evidence="2 14" id="KW-0540">Nuclease</keyword>
<comment type="cofactor">
    <cofactor evidence="14">
        <name>[4Fe-4S] cluster</name>
        <dbReference type="ChEBI" id="CHEBI:49883"/>
    </cofactor>
    <text evidence="14">Binds 1 [4Fe-4S] cluster.</text>
</comment>
<dbReference type="GO" id="GO:0051539">
    <property type="term" value="F:4 iron, 4 sulfur cluster binding"/>
    <property type="evidence" value="ECO:0007669"/>
    <property type="project" value="UniProtKB-KW"/>
</dbReference>
<dbReference type="PANTHER" id="PTHR30591">
    <property type="entry name" value="RECBCD ENZYME SUBUNIT RECC"/>
    <property type="match status" value="1"/>
</dbReference>
<dbReference type="Proteomes" id="UP000184536">
    <property type="component" value="Unassembled WGS sequence"/>
</dbReference>
<comment type="similarity">
    <text evidence="14">Belongs to the helicase family. AddB/RexB type 1 subfamily.</text>
</comment>
<keyword evidence="12 14" id="KW-0238">DNA-binding</keyword>
<dbReference type="InterPro" id="IPR027417">
    <property type="entry name" value="P-loop_NTPase"/>
</dbReference>
<feature type="domain" description="UvrD-like helicase C-terminal" evidence="16">
    <location>
        <begin position="299"/>
        <end position="639"/>
    </location>
</feature>
<keyword evidence="8 14" id="KW-0269">Exonuclease</keyword>
<proteinExistence type="inferred from homology"/>
<evidence type="ECO:0000256" key="6">
    <source>
        <dbReference type="ARBA" id="ARBA00022801"/>
    </source>
</evidence>
<dbReference type="EC" id="3.1.-.-" evidence="14"/>
<dbReference type="InterPro" id="IPR038726">
    <property type="entry name" value="PDDEXK_AddAB-type"/>
</dbReference>
<keyword evidence="19" id="KW-1185">Reference proteome</keyword>
<evidence type="ECO:0000256" key="3">
    <source>
        <dbReference type="ARBA" id="ARBA00022723"/>
    </source>
</evidence>
<name>A0A1M6D4C5_9FIRM</name>
<sequence length="1140" mass="132750">MKIKYLFGRAGSGKSHYILEEMKKALVETEQELILIVPDQFTLQAERDLIEKMELPGIMRIQVLSFTRLAQRVFSEVGGTTRTHINDQGKQMIIRKIIDESEKELRIYKKGAQQEGFISKLSELLCELKQQTILPQELIQGTSSMETDSMLQDKLSDIAYIYEQFNQYLEGKYLDTEDYINLLIEKIEEASFLRHCRIWIDGFHSFTAQSYQVMEKLMAQAQEVTIALTMPPMPGDQDGDLFKVSEETYQKLHELALEQGIAEERINMEQRAYIGKRSEEMTHLERELYAYPYRVYEGESLEKIRIFAGNNLHAEVENAAAQILSLVRDKNYRWRDIALVSNDMENYGLLVERVFQEYGIPYFLDQKKSIMNNPIVECILSALEIIRRGYRYEDVFRYLKAGFSGLTVEAYEILENYVLRYGIQGNRWTEAFTRGDEKQLKGLEESRIKFIEPIRKLEKKIKGKKTAEEITRGLYEFLIDLDVNKQLEDWIETLRDQGQYAYVLENAQLWNILMNTFDQMVEIMGKQFITLKEYIRILDAGFSSLELGIIPTTIDQVLVGNIQRSKSHDIKALFVIGVNDGILPMGKGEEGILSDEEKRVIKEKGLPLRSDQEGKAAEEKFLIYSAFSKPSDYLWISYALADQEGKALRPSILIDRIKKLFKGLSVESDIIYDEGKQLQLIGTQNSTFKYLVENLRKYIDGKPMADLWWDVYRWYYEQEDWRSRRDLVVEGFFHSNQENYLASQHARQLYKLPIRSSVSRLEQFVNCPFAHFVKYGLRPKERIQYKVEAPDIGELFHDSMKKFTEKLQAQSISWRDLDREQSDAVIDSIIDEMVPDYGDGVLLSTHRYKYLVQRLKRVSRRAVWTLTDHIKRGSFEPIGYEVGFGQGEAYPPIEVELTDGEKIYLEGRIDRVDAYEDEEGSYMKIIDYKSGSKNFDLSEVYYGLQLQLMIYLDAMLTHHKHPENKPVKPAGIFYFKIDDPMVKTDERIVETIEKEIRKKLKLKGLVLKDVQIVRHMDREIEGSSEILPVSLGKTQEFHKWSSVLSHEGFHAVLKHVRNLVKEITSEIIKGNIRIEPCKNGKYTACSFCSYQGICQFDSLLEDNRYKQIKKMKDDQIMQILMQEEEMKSDGSVDGEPTASH</sequence>
<keyword evidence="6 14" id="KW-0378">Hydrolase</keyword>
<dbReference type="GO" id="GO:0005524">
    <property type="term" value="F:ATP binding"/>
    <property type="evidence" value="ECO:0007669"/>
    <property type="project" value="UniProtKB-UniRule"/>
</dbReference>
<protein>
    <recommendedName>
        <fullName evidence="14">ATP-dependent helicase/deoxyribonuclease subunit B</fullName>
        <ecNumber evidence="14">3.1.-.-</ecNumber>
    </recommendedName>
    <alternativeName>
        <fullName evidence="14">ATP-dependent helicase/nuclease subunit AddB</fullName>
    </alternativeName>
</protein>
<feature type="domain" description="ATP-dependent helicase/deoxyribonuclease subunit B N-terminal" evidence="17">
    <location>
        <begin position="6"/>
        <end position="285"/>
    </location>
</feature>
<dbReference type="InterPro" id="IPR011335">
    <property type="entry name" value="Restrct_endonuc-II-like"/>
</dbReference>
<evidence type="ECO:0000256" key="12">
    <source>
        <dbReference type="ARBA" id="ARBA00023125"/>
    </source>
</evidence>
<feature type="binding site" evidence="14">
    <location>
        <position position="767"/>
    </location>
    <ligand>
        <name>[4Fe-4S] cluster</name>
        <dbReference type="ChEBI" id="CHEBI:49883"/>
    </ligand>
</feature>
<evidence type="ECO:0000256" key="1">
    <source>
        <dbReference type="ARBA" id="ARBA00022485"/>
    </source>
</evidence>
<evidence type="ECO:0000256" key="9">
    <source>
        <dbReference type="ARBA" id="ARBA00022840"/>
    </source>
</evidence>
<evidence type="ECO:0000313" key="19">
    <source>
        <dbReference type="Proteomes" id="UP000184536"/>
    </source>
</evidence>
<evidence type="ECO:0000256" key="8">
    <source>
        <dbReference type="ARBA" id="ARBA00022839"/>
    </source>
</evidence>
<dbReference type="STRING" id="1121919.SAMN02745975_00375"/>
<organism evidence="18 19">
    <name type="scientific">Geosporobacter subterraneus DSM 17957</name>
    <dbReference type="NCBI Taxonomy" id="1121919"/>
    <lineage>
        <taxon>Bacteria</taxon>
        <taxon>Bacillati</taxon>
        <taxon>Bacillota</taxon>
        <taxon>Clostridia</taxon>
        <taxon>Peptostreptococcales</taxon>
        <taxon>Thermotaleaceae</taxon>
        <taxon>Geosporobacter</taxon>
    </lineage>
</organism>
<dbReference type="Pfam" id="PF21445">
    <property type="entry name" value="ADDB_N"/>
    <property type="match status" value="1"/>
</dbReference>
<gene>
    <name evidence="14" type="primary">addB</name>
    <name evidence="18" type="ORF">SAMN02745975_00375</name>
</gene>
<dbReference type="NCBIfam" id="TIGR02773">
    <property type="entry name" value="addB_Gpos"/>
    <property type="match status" value="1"/>
</dbReference>
<dbReference type="Pfam" id="PF12705">
    <property type="entry name" value="PDDEXK_1"/>
    <property type="match status" value="1"/>
</dbReference>
<evidence type="ECO:0000256" key="10">
    <source>
        <dbReference type="ARBA" id="ARBA00023004"/>
    </source>
</evidence>
<dbReference type="GO" id="GO:0046872">
    <property type="term" value="F:metal ion binding"/>
    <property type="evidence" value="ECO:0007669"/>
    <property type="project" value="UniProtKB-KW"/>
</dbReference>
<dbReference type="OrthoDB" id="9758506at2"/>
<evidence type="ECO:0000256" key="5">
    <source>
        <dbReference type="ARBA" id="ARBA00022763"/>
    </source>
</evidence>
<dbReference type="SUPFAM" id="SSF52980">
    <property type="entry name" value="Restriction endonuclease-like"/>
    <property type="match status" value="1"/>
</dbReference>
<dbReference type="AlphaFoldDB" id="A0A1M6D4C5"/>
<dbReference type="GO" id="GO:0003690">
    <property type="term" value="F:double-stranded DNA binding"/>
    <property type="evidence" value="ECO:0007669"/>
    <property type="project" value="UniProtKB-UniRule"/>
</dbReference>
<feature type="binding site" evidence="14">
    <location>
        <position position="1088"/>
    </location>
    <ligand>
        <name>[4Fe-4S] cluster</name>
        <dbReference type="ChEBI" id="CHEBI:49883"/>
    </ligand>
</feature>
<evidence type="ECO:0000256" key="2">
    <source>
        <dbReference type="ARBA" id="ARBA00022722"/>
    </source>
</evidence>
<evidence type="ECO:0000256" key="11">
    <source>
        <dbReference type="ARBA" id="ARBA00023014"/>
    </source>
</evidence>
<feature type="binding site" evidence="14">
    <location>
        <position position="1094"/>
    </location>
    <ligand>
        <name>[4Fe-4S] cluster</name>
        <dbReference type="ChEBI" id="CHEBI:49883"/>
    </ligand>
</feature>
<dbReference type="Pfam" id="PF13361">
    <property type="entry name" value="UvrD_C"/>
    <property type="match status" value="1"/>
</dbReference>
<keyword evidence="13 14" id="KW-0234">DNA repair</keyword>
<feature type="domain" description="PD-(D/E)XK endonuclease-like" evidence="15">
    <location>
        <begin position="756"/>
        <end position="1095"/>
    </location>
</feature>
<dbReference type="RefSeq" id="WP_110939671.1">
    <property type="nucleotide sequence ID" value="NZ_FQZV01000005.1"/>
</dbReference>
<dbReference type="InterPro" id="IPR049035">
    <property type="entry name" value="ADDB_N"/>
</dbReference>
<dbReference type="EMBL" id="FQZV01000005">
    <property type="protein sequence ID" value="SHI68100.1"/>
    <property type="molecule type" value="Genomic_DNA"/>
</dbReference>
<comment type="cofactor">
    <cofactor evidence="14">
        <name>Mg(2+)</name>
        <dbReference type="ChEBI" id="CHEBI:18420"/>
    </cofactor>
</comment>
<comment type="subunit">
    <text evidence="14">Heterodimer of AddA and AddB.</text>
</comment>
<keyword evidence="1 14" id="KW-0004">4Fe-4S</keyword>
<evidence type="ECO:0000256" key="13">
    <source>
        <dbReference type="ARBA" id="ARBA00023204"/>
    </source>
</evidence>
<evidence type="ECO:0000256" key="14">
    <source>
        <dbReference type="HAMAP-Rule" id="MF_01452"/>
    </source>
</evidence>